<dbReference type="CDD" id="cd00009">
    <property type="entry name" value="AAA"/>
    <property type="match status" value="1"/>
</dbReference>
<dbReference type="CDD" id="cd06571">
    <property type="entry name" value="Bac_DnaA_C"/>
    <property type="match status" value="1"/>
</dbReference>
<dbReference type="Pfam" id="PF11638">
    <property type="entry name" value="DnaA_N"/>
    <property type="match status" value="1"/>
</dbReference>
<dbReference type="Gene3D" id="1.10.8.60">
    <property type="match status" value="1"/>
</dbReference>
<dbReference type="InterPro" id="IPR001957">
    <property type="entry name" value="Chromosome_initiator_DnaA"/>
</dbReference>
<accession>A0A0G0K5E6</accession>
<dbReference type="PATRIC" id="fig|1619087.5.peg.220"/>
<dbReference type="Pfam" id="PF00308">
    <property type="entry name" value="Bac_DnaA"/>
    <property type="match status" value="1"/>
</dbReference>
<reference evidence="14 15" key="1">
    <citation type="journal article" date="2015" name="Nature">
        <title>rRNA introns, odd ribosomes, and small enigmatic genomes across a large radiation of phyla.</title>
        <authorList>
            <person name="Brown C.T."/>
            <person name="Hug L.A."/>
            <person name="Thomas B.C."/>
            <person name="Sharon I."/>
            <person name="Castelle C.J."/>
            <person name="Singh A."/>
            <person name="Wilkins M.J."/>
            <person name="Williams K.H."/>
            <person name="Banfield J.F."/>
        </authorList>
    </citation>
    <scope>NUCLEOTIDE SEQUENCE [LARGE SCALE GENOMIC DNA]</scope>
</reference>
<evidence type="ECO:0000256" key="11">
    <source>
        <dbReference type="RuleBase" id="RU004227"/>
    </source>
</evidence>
<evidence type="ECO:0000256" key="10">
    <source>
        <dbReference type="RuleBase" id="RU000577"/>
    </source>
</evidence>
<keyword evidence="6 8" id="KW-0446">Lipid-binding</keyword>
<dbReference type="AlphaFoldDB" id="A0A0G0K5E6"/>
<dbReference type="SUPFAM" id="SSF52540">
    <property type="entry name" value="P-loop containing nucleoside triphosphate hydrolases"/>
    <property type="match status" value="1"/>
</dbReference>
<evidence type="ECO:0000256" key="8">
    <source>
        <dbReference type="HAMAP-Rule" id="MF_00377"/>
    </source>
</evidence>
<feature type="region of interest" description="Domain IV, binds dsDNA" evidence="8">
    <location>
        <begin position="340"/>
        <end position="460"/>
    </location>
</feature>
<dbReference type="Gene3D" id="3.30.300.180">
    <property type="match status" value="1"/>
</dbReference>
<dbReference type="PANTHER" id="PTHR30050">
    <property type="entry name" value="CHROMOSOMAL REPLICATION INITIATOR PROTEIN DNAA"/>
    <property type="match status" value="1"/>
</dbReference>
<feature type="binding site" evidence="8">
    <location>
        <position position="170"/>
    </location>
    <ligand>
        <name>ATP</name>
        <dbReference type="ChEBI" id="CHEBI:30616"/>
    </ligand>
</feature>
<proteinExistence type="inferred from homology"/>
<feature type="domain" description="Chromosomal replication initiator DnaA C-terminal" evidence="13">
    <location>
        <begin position="367"/>
        <end position="436"/>
    </location>
</feature>
<dbReference type="InterPro" id="IPR010921">
    <property type="entry name" value="Trp_repressor/repl_initiator"/>
</dbReference>
<name>A0A0G0K5E6_9BACT</name>
<dbReference type="GO" id="GO:0006275">
    <property type="term" value="P:regulation of DNA replication"/>
    <property type="evidence" value="ECO:0007669"/>
    <property type="project" value="UniProtKB-UniRule"/>
</dbReference>
<dbReference type="PRINTS" id="PR00051">
    <property type="entry name" value="DNAA"/>
</dbReference>
<sequence>MNDLSELWKVALAQIEVKLDSPAQFKTWFKNTKLIDIKKDRAIIGVKNSYASDWLKKKHHKIVKDTITYVYGQELEPEYEVSAELAEIPTEKVSADELIKETPIFGVQDGTTRDLRTLLEKANLNPKYSFSSFISGNSNRIALAAAKAVSERPGEVYLPLFIQGRTGLGKSHLAQAVGREVLERFPDKKVLYTTSEGFLNDMVKSIREGKSLDFRRKYRTCDVLMIDDIQLISKWVETQSEFFNTYNELHNSGRQIILISDRTPDRIDGLEPRLKSRFNGGIVVEIMAPDYEMRMALLEKKSGELGIELPSYITEYIAKEIKDNIRELEGALQKVSLYNSMTEHDLTIEEVARIIGRDHKSKREKIKPASVYKAVAREFEVSVKDIKGPRRTAELALARQISMYLLRQELGYKLEKIAELLNRKDHTTVIHAIDRIESKIKVDEAFKEQIEQLIVHLQNN</sequence>
<dbReference type="InterPro" id="IPR013159">
    <property type="entry name" value="DnaA_C"/>
</dbReference>
<dbReference type="GO" id="GO:0005737">
    <property type="term" value="C:cytoplasm"/>
    <property type="evidence" value="ECO:0007669"/>
    <property type="project" value="UniProtKB-SubCell"/>
</dbReference>
<dbReference type="PANTHER" id="PTHR30050:SF2">
    <property type="entry name" value="CHROMOSOMAL REPLICATION INITIATOR PROTEIN DNAA"/>
    <property type="match status" value="1"/>
</dbReference>
<dbReference type="PROSITE" id="PS01008">
    <property type="entry name" value="DNAA"/>
    <property type="match status" value="1"/>
</dbReference>
<dbReference type="InterPro" id="IPR020591">
    <property type="entry name" value="Chromosome_initiator_DnaA-like"/>
</dbReference>
<feature type="region of interest" description="Domain I, interacts with DnaA modulators" evidence="8">
    <location>
        <begin position="1"/>
        <end position="81"/>
    </location>
</feature>
<feature type="region of interest" description="Domain III, AAA+ region" evidence="8">
    <location>
        <begin position="123"/>
        <end position="339"/>
    </location>
</feature>
<feature type="binding site" evidence="8">
    <location>
        <position position="171"/>
    </location>
    <ligand>
        <name>ATP</name>
        <dbReference type="ChEBI" id="CHEBI:30616"/>
    </ligand>
</feature>
<dbReference type="InterPro" id="IPR018312">
    <property type="entry name" value="Chromosome_initiator_DnaA_CS"/>
</dbReference>
<evidence type="ECO:0000259" key="12">
    <source>
        <dbReference type="SMART" id="SM00382"/>
    </source>
</evidence>
<dbReference type="InterPro" id="IPR027417">
    <property type="entry name" value="P-loop_NTPase"/>
</dbReference>
<comment type="function">
    <text evidence="8 10">Plays an essential role in the initiation and regulation of chromosomal replication. ATP-DnaA binds to the origin of replication (oriC) to initiate formation of the DNA replication initiation complex once per cell cycle. Binds the DnaA box (a 9 base pair repeat at the origin) and separates the double-stranded (ds)DNA. Forms a right-handed helical filament on oriC DNA; dsDNA binds to the exterior of the filament while single-stranded (ss)DNA is stabiized in the filament's interior. The ATP-DnaA-oriC complex binds and stabilizes one strand of the AT-rich DNA unwinding element (DUE), permitting loading of DNA polymerase. After initiation quickly degrades to an ADP-DnaA complex that is not apt for DNA replication. Binds acidic phospholipids.</text>
</comment>
<evidence type="ECO:0000256" key="2">
    <source>
        <dbReference type="ARBA" id="ARBA00022490"/>
    </source>
</evidence>
<dbReference type="Gene3D" id="3.40.50.300">
    <property type="entry name" value="P-loop containing nucleotide triphosphate hydrolases"/>
    <property type="match status" value="1"/>
</dbReference>
<evidence type="ECO:0000256" key="7">
    <source>
        <dbReference type="ARBA" id="ARBA00023125"/>
    </source>
</evidence>
<dbReference type="Gene3D" id="1.10.1750.10">
    <property type="match status" value="1"/>
</dbReference>
<keyword evidence="4 8" id="KW-0547">Nucleotide-binding</keyword>
<dbReference type="SMART" id="SM00382">
    <property type="entry name" value="AAA"/>
    <property type="match status" value="1"/>
</dbReference>
<keyword evidence="5 8" id="KW-0067">ATP-binding</keyword>
<dbReference type="InterPro" id="IPR024633">
    <property type="entry name" value="DnaA_N_dom"/>
</dbReference>
<dbReference type="GO" id="GO:0005524">
    <property type="term" value="F:ATP binding"/>
    <property type="evidence" value="ECO:0007669"/>
    <property type="project" value="UniProtKB-UniRule"/>
</dbReference>
<dbReference type="Proteomes" id="UP000034852">
    <property type="component" value="Unassembled WGS sequence"/>
</dbReference>
<dbReference type="EMBL" id="LBTH01000014">
    <property type="protein sequence ID" value="KKQ35866.1"/>
    <property type="molecule type" value="Genomic_DNA"/>
</dbReference>
<evidence type="ECO:0000256" key="9">
    <source>
        <dbReference type="NCBIfam" id="TIGR00362"/>
    </source>
</evidence>
<dbReference type="InterPro" id="IPR013317">
    <property type="entry name" value="DnaA_dom"/>
</dbReference>
<dbReference type="HAMAP" id="MF_00377">
    <property type="entry name" value="DnaA_bact"/>
    <property type="match status" value="1"/>
</dbReference>
<keyword evidence="2 8" id="KW-0963">Cytoplasm</keyword>
<comment type="subunit">
    <text evidence="8">Oligomerizes as a right-handed, spiral filament on DNA at oriC.</text>
</comment>
<dbReference type="Pfam" id="PF08299">
    <property type="entry name" value="Bac_DnaA_C"/>
    <property type="match status" value="1"/>
</dbReference>
<feature type="domain" description="AAA+ ATPase" evidence="12">
    <location>
        <begin position="156"/>
        <end position="288"/>
    </location>
</feature>
<dbReference type="SUPFAM" id="SSF48295">
    <property type="entry name" value="TrpR-like"/>
    <property type="match status" value="1"/>
</dbReference>
<feature type="binding site" evidence="8">
    <location>
        <position position="167"/>
    </location>
    <ligand>
        <name>ATP</name>
        <dbReference type="ChEBI" id="CHEBI:30616"/>
    </ligand>
</feature>
<keyword evidence="7 8" id="KW-0238">DNA-binding</keyword>
<dbReference type="GO" id="GO:0006270">
    <property type="term" value="P:DNA replication initiation"/>
    <property type="evidence" value="ECO:0007669"/>
    <property type="project" value="UniProtKB-UniRule"/>
</dbReference>
<dbReference type="InterPro" id="IPR003593">
    <property type="entry name" value="AAA+_ATPase"/>
</dbReference>
<evidence type="ECO:0000259" key="13">
    <source>
        <dbReference type="SMART" id="SM00760"/>
    </source>
</evidence>
<evidence type="ECO:0000313" key="14">
    <source>
        <dbReference type="EMBL" id="KKQ35866.1"/>
    </source>
</evidence>
<evidence type="ECO:0000256" key="5">
    <source>
        <dbReference type="ARBA" id="ARBA00022840"/>
    </source>
</evidence>
<protein>
    <recommendedName>
        <fullName evidence="8 9">Chromosomal replication initiator protein DnaA</fullName>
    </recommendedName>
</protein>
<dbReference type="GO" id="GO:0005886">
    <property type="term" value="C:plasma membrane"/>
    <property type="evidence" value="ECO:0007669"/>
    <property type="project" value="TreeGrafter"/>
</dbReference>
<dbReference type="NCBIfam" id="TIGR00362">
    <property type="entry name" value="DnaA"/>
    <property type="match status" value="1"/>
</dbReference>
<feature type="binding site" evidence="8">
    <location>
        <position position="169"/>
    </location>
    <ligand>
        <name>ATP</name>
        <dbReference type="ChEBI" id="CHEBI:30616"/>
    </ligand>
</feature>
<comment type="caution">
    <text evidence="14">The sequence shown here is derived from an EMBL/GenBank/DDBJ whole genome shotgun (WGS) entry which is preliminary data.</text>
</comment>
<keyword evidence="3 8" id="KW-0235">DNA replication</keyword>
<evidence type="ECO:0000313" key="15">
    <source>
        <dbReference type="Proteomes" id="UP000034852"/>
    </source>
</evidence>
<comment type="caution">
    <text evidence="8">Lacks conserved residue(s) required for the propagation of feature annotation.</text>
</comment>
<dbReference type="InterPro" id="IPR038454">
    <property type="entry name" value="DnaA_N_sf"/>
</dbReference>
<dbReference type="GO" id="GO:0008289">
    <property type="term" value="F:lipid binding"/>
    <property type="evidence" value="ECO:0007669"/>
    <property type="project" value="UniProtKB-KW"/>
</dbReference>
<evidence type="ECO:0000256" key="3">
    <source>
        <dbReference type="ARBA" id="ARBA00022705"/>
    </source>
</evidence>
<organism evidence="14 15">
    <name type="scientific">candidate division WS6 bacterium GW2011_GWA2_37_6</name>
    <dbReference type="NCBI Taxonomy" id="1619087"/>
    <lineage>
        <taxon>Bacteria</taxon>
        <taxon>Candidatus Dojkabacteria</taxon>
    </lineage>
</organism>
<evidence type="ECO:0000256" key="4">
    <source>
        <dbReference type="ARBA" id="ARBA00022741"/>
    </source>
</evidence>
<comment type="subcellular location">
    <subcellularLocation>
        <location evidence="8">Cytoplasm</location>
    </subcellularLocation>
</comment>
<comment type="domain">
    <text evidence="8">Domain I is involved in oligomerization and binding regulators, domain II is flexibile and of varying length in different bacteria, domain III forms the AAA+ region, while domain IV binds dsDNA.</text>
</comment>
<gene>
    <name evidence="8" type="primary">dnaA</name>
    <name evidence="14" type="ORF">US52_C0014G0011</name>
</gene>
<evidence type="ECO:0000256" key="6">
    <source>
        <dbReference type="ARBA" id="ARBA00023121"/>
    </source>
</evidence>
<dbReference type="GO" id="GO:0003688">
    <property type="term" value="F:DNA replication origin binding"/>
    <property type="evidence" value="ECO:0007669"/>
    <property type="project" value="UniProtKB-UniRule"/>
</dbReference>
<evidence type="ECO:0000256" key="1">
    <source>
        <dbReference type="ARBA" id="ARBA00006583"/>
    </source>
</evidence>
<dbReference type="SMART" id="SM00760">
    <property type="entry name" value="Bac_DnaA_C"/>
    <property type="match status" value="1"/>
</dbReference>
<comment type="similarity">
    <text evidence="1 8 11">Belongs to the DnaA family.</text>
</comment>